<dbReference type="AlphaFoldDB" id="X0TVQ0"/>
<feature type="non-terminal residue" evidence="1">
    <location>
        <position position="233"/>
    </location>
</feature>
<organism evidence="1">
    <name type="scientific">marine sediment metagenome</name>
    <dbReference type="NCBI Taxonomy" id="412755"/>
    <lineage>
        <taxon>unclassified sequences</taxon>
        <taxon>metagenomes</taxon>
        <taxon>ecological metagenomes</taxon>
    </lineage>
</organism>
<sequence>ITEAEKTENRGRLKLIRWRKGKTENITLPLKVMGTYGPTAPMDCRKSKRILDNGCKYIEKNGIGRGITGHINALALLASGEKKYLPMVRDYAHKIRVKDAYSMSSWNMSYMNIFLSEYYLLTGDKTVLPKIRHMALYLAKGQSQVGTWGHNNAGPGGILAGYGAMCQPSLSCAVSLLLNQKCGIEETVVEQAVRKSEIFFSSFVNKGNIPYGDHSPREVHDSNGRNSLAVILF</sequence>
<name>X0TVQ0_9ZZZZ</name>
<dbReference type="InterPro" id="IPR046255">
    <property type="entry name" value="DUF6288"/>
</dbReference>
<proteinExistence type="predicted"/>
<reference evidence="1" key="1">
    <citation type="journal article" date="2014" name="Front. Microbiol.">
        <title>High frequency of phylogenetically diverse reductive dehalogenase-homologous genes in deep subseafloor sedimentary metagenomes.</title>
        <authorList>
            <person name="Kawai M."/>
            <person name="Futagami T."/>
            <person name="Toyoda A."/>
            <person name="Takaki Y."/>
            <person name="Nishi S."/>
            <person name="Hori S."/>
            <person name="Arai W."/>
            <person name="Tsubouchi T."/>
            <person name="Morono Y."/>
            <person name="Uchiyama I."/>
            <person name="Ito T."/>
            <person name="Fujiyama A."/>
            <person name="Inagaki F."/>
            <person name="Takami H."/>
        </authorList>
    </citation>
    <scope>NUCLEOTIDE SEQUENCE</scope>
    <source>
        <strain evidence="1">Expedition CK06-06</strain>
    </source>
</reference>
<evidence type="ECO:0000313" key="1">
    <source>
        <dbReference type="EMBL" id="GAF97658.1"/>
    </source>
</evidence>
<dbReference type="EMBL" id="BARS01012164">
    <property type="protein sequence ID" value="GAF97658.1"/>
    <property type="molecule type" value="Genomic_DNA"/>
</dbReference>
<feature type="non-terminal residue" evidence="1">
    <location>
        <position position="1"/>
    </location>
</feature>
<gene>
    <name evidence="1" type="ORF">S01H1_21804</name>
</gene>
<accession>X0TVQ0</accession>
<protein>
    <recommendedName>
        <fullName evidence="2">Squalene cyclase C-terminal domain-containing protein</fullName>
    </recommendedName>
</protein>
<evidence type="ECO:0008006" key="2">
    <source>
        <dbReference type="Google" id="ProtNLM"/>
    </source>
</evidence>
<comment type="caution">
    <text evidence="1">The sequence shown here is derived from an EMBL/GenBank/DDBJ whole genome shotgun (WGS) entry which is preliminary data.</text>
</comment>
<dbReference type="Pfam" id="PF19805">
    <property type="entry name" value="DUF6288"/>
    <property type="match status" value="1"/>
</dbReference>